<name>A0AAN7VVE6_9PEZI</name>
<evidence type="ECO:0000256" key="1">
    <source>
        <dbReference type="SAM" id="SignalP"/>
    </source>
</evidence>
<feature type="chain" id="PRO_5042861389" description="Amidase domain-containing protein" evidence="1">
    <location>
        <begin position="25"/>
        <end position="600"/>
    </location>
</feature>
<dbReference type="Gene3D" id="3.90.1300.10">
    <property type="entry name" value="Amidase signature (AS) domain"/>
    <property type="match status" value="1"/>
</dbReference>
<dbReference type="PANTHER" id="PTHR42678:SF37">
    <property type="entry name" value="AMIDASE C869.01-RELATED"/>
    <property type="match status" value="1"/>
</dbReference>
<feature type="domain" description="Amidase" evidence="2">
    <location>
        <begin position="73"/>
        <end position="362"/>
    </location>
</feature>
<sequence length="600" mass="63881">MKVISSLTSAGTLIGLLLLPRSCATDVNSTAVPWINPFPVEPCNGVNIKDITVAELQRHFANGSLTAVQLGQCYVDRIAKTNPYVHHVIEVNPDWKDIAQALDAERASGKVRGPLHGIPVLTKDNIATNDEVETTDGNLVLVGSKVAGDAFVVRKLRAAGVVLLGHANESEDADHRAVISFSEGWSDRGGQCRNVWNGTQQTAGSSTGSAQAVAGYNILLSVGTETHGSVLHPAGHAGVVGLKPTTGLTSRSGVIPGSRNRDSVGTFARNVHDAALLLDVMYGPDDDDPWSLGQVGKTPDAGYAQFATNSSALNGAVFGIPYHIWWSTIGGLRAPGNEAKFLARLEQLKQAGATIVNITEPLPYADEIQNAYGWGDAVNTTYWLQSARVLNVDLYNGYTEWLQQISWPNGTTGNLPLEHLGDLVVWNNVNNATTGALGGAYPWRSGQDALIAAVATGGVRDARYWRAWYWRLARSQACVDGAYAYKAPNGSTLPLDAVLIPNVASGGASSSIASVVDAAQYPAISVPIDVDGFNVPMGLGIWGTGYSEGNLVKWASAMESLFHFAEDFEPEFVNYNTSKIPFDARWGSLTETVIVVAADL</sequence>
<dbReference type="EMBL" id="JAVRQU010000029">
    <property type="protein sequence ID" value="KAK5689724.1"/>
    <property type="molecule type" value="Genomic_DNA"/>
</dbReference>
<evidence type="ECO:0000259" key="2">
    <source>
        <dbReference type="Pfam" id="PF01425"/>
    </source>
</evidence>
<keyword evidence="1" id="KW-0732">Signal</keyword>
<reference evidence="3" key="1">
    <citation type="submission" date="2023-08" db="EMBL/GenBank/DDBJ databases">
        <title>Black Yeasts Isolated from many extreme environments.</title>
        <authorList>
            <person name="Coleine C."/>
            <person name="Stajich J.E."/>
            <person name="Selbmann L."/>
        </authorList>
    </citation>
    <scope>NUCLEOTIDE SEQUENCE</scope>
    <source>
        <strain evidence="3">CCFEE 5810</strain>
    </source>
</reference>
<organism evidence="3 4">
    <name type="scientific">Elasticomyces elasticus</name>
    <dbReference type="NCBI Taxonomy" id="574655"/>
    <lineage>
        <taxon>Eukaryota</taxon>
        <taxon>Fungi</taxon>
        <taxon>Dikarya</taxon>
        <taxon>Ascomycota</taxon>
        <taxon>Pezizomycotina</taxon>
        <taxon>Dothideomycetes</taxon>
        <taxon>Dothideomycetidae</taxon>
        <taxon>Mycosphaerellales</taxon>
        <taxon>Teratosphaeriaceae</taxon>
        <taxon>Elasticomyces</taxon>
    </lineage>
</organism>
<proteinExistence type="predicted"/>
<evidence type="ECO:0000313" key="4">
    <source>
        <dbReference type="Proteomes" id="UP001310594"/>
    </source>
</evidence>
<dbReference type="Pfam" id="PF01425">
    <property type="entry name" value="Amidase"/>
    <property type="match status" value="1"/>
</dbReference>
<accession>A0AAN7VVE6</accession>
<dbReference type="AlphaFoldDB" id="A0AAN7VVE6"/>
<dbReference type="PANTHER" id="PTHR42678">
    <property type="entry name" value="AMIDASE"/>
    <property type="match status" value="1"/>
</dbReference>
<dbReference type="InterPro" id="IPR023631">
    <property type="entry name" value="Amidase_dom"/>
</dbReference>
<comment type="caution">
    <text evidence="3">The sequence shown here is derived from an EMBL/GenBank/DDBJ whole genome shotgun (WGS) entry which is preliminary data.</text>
</comment>
<evidence type="ECO:0000313" key="3">
    <source>
        <dbReference type="EMBL" id="KAK5689724.1"/>
    </source>
</evidence>
<gene>
    <name evidence="3" type="ORF">LTR97_012723</name>
</gene>
<dbReference type="Proteomes" id="UP001310594">
    <property type="component" value="Unassembled WGS sequence"/>
</dbReference>
<dbReference type="SUPFAM" id="SSF75304">
    <property type="entry name" value="Amidase signature (AS) enzymes"/>
    <property type="match status" value="1"/>
</dbReference>
<protein>
    <recommendedName>
        <fullName evidence="2">Amidase domain-containing protein</fullName>
    </recommendedName>
</protein>
<feature type="signal peptide" evidence="1">
    <location>
        <begin position="1"/>
        <end position="24"/>
    </location>
</feature>
<dbReference type="InterPro" id="IPR036928">
    <property type="entry name" value="AS_sf"/>
</dbReference>